<dbReference type="eggNOG" id="COG2442">
    <property type="taxonomic scope" value="Bacteria"/>
</dbReference>
<dbReference type="Gene3D" id="1.20.1220.20">
    <property type="entry name" value="Uncharcterised protein PF01724"/>
    <property type="match status" value="1"/>
</dbReference>
<dbReference type="Pfam" id="PF01724">
    <property type="entry name" value="DUF29"/>
    <property type="match status" value="1"/>
</dbReference>
<dbReference type="InterPro" id="IPR002636">
    <property type="entry name" value="DUF29"/>
</dbReference>
<dbReference type="PANTHER" id="PTHR34235:SF3">
    <property type="entry name" value="SLR1203 PROTEIN"/>
    <property type="match status" value="1"/>
</dbReference>
<dbReference type="HOGENOM" id="CLU_116670_0_1_3"/>
<dbReference type="RefSeq" id="WP_015957259.1">
    <property type="nucleotide sequence ID" value="NC_011729.1"/>
</dbReference>
<evidence type="ECO:0000313" key="1">
    <source>
        <dbReference type="EMBL" id="ACK73683.1"/>
    </source>
</evidence>
<dbReference type="PANTHER" id="PTHR34235">
    <property type="entry name" value="SLR1203 PROTEIN-RELATED"/>
    <property type="match status" value="1"/>
</dbReference>
<organism evidence="1 2">
    <name type="scientific">Gloeothece citriformis (strain PCC 7424)</name>
    <name type="common">Cyanothece sp. (strain PCC 7424)</name>
    <dbReference type="NCBI Taxonomy" id="65393"/>
    <lineage>
        <taxon>Bacteria</taxon>
        <taxon>Bacillati</taxon>
        <taxon>Cyanobacteriota</taxon>
        <taxon>Cyanophyceae</taxon>
        <taxon>Oscillatoriophycideae</taxon>
        <taxon>Chroococcales</taxon>
        <taxon>Aphanothecaceae</taxon>
        <taxon>Gloeothece</taxon>
        <taxon>Gloeothece citriformis</taxon>
    </lineage>
</organism>
<dbReference type="EMBL" id="CP001291">
    <property type="protein sequence ID" value="ACK73683.1"/>
    <property type="molecule type" value="Genomic_DNA"/>
</dbReference>
<dbReference type="AlphaFoldDB" id="B7KJK6"/>
<sequence length="144" mass="17236">MDKTLYNQDYYLWLDTTAQLLKEGKFSDLDVENLLEEIVSLKLQERQAIREHLTIVLSHLLQYKYQSEHRTNNCRLVLFQHRDELDQYLNDSPSLKSFFREVFDECYDTAKRLAAIETDLPRETFPPDTPFKLEQVLDTEYLPE</sequence>
<gene>
    <name evidence="1" type="ordered locus">PCC7424_5336</name>
</gene>
<proteinExistence type="predicted"/>
<name>B7KJK6_GLOC7</name>
<dbReference type="OrthoDB" id="5769308at2"/>
<dbReference type="Proteomes" id="UP000002384">
    <property type="component" value="Chromosome"/>
</dbReference>
<accession>B7KJK6</accession>
<reference evidence="2" key="1">
    <citation type="journal article" date="2011" name="MBio">
        <title>Novel metabolic attributes of the genus Cyanothece, comprising a group of unicellular nitrogen-fixing Cyanobacteria.</title>
        <authorList>
            <person name="Bandyopadhyay A."/>
            <person name="Elvitigala T."/>
            <person name="Welsh E."/>
            <person name="Stockel J."/>
            <person name="Liberton M."/>
            <person name="Min H."/>
            <person name="Sherman L.A."/>
            <person name="Pakrasi H.B."/>
        </authorList>
    </citation>
    <scope>NUCLEOTIDE SEQUENCE [LARGE SCALE GENOMIC DNA]</scope>
    <source>
        <strain evidence="2">PCC 7424</strain>
    </source>
</reference>
<dbReference type="STRING" id="65393.PCC7424_5336"/>
<evidence type="ECO:0008006" key="3">
    <source>
        <dbReference type="Google" id="ProtNLM"/>
    </source>
</evidence>
<keyword evidence="2" id="KW-1185">Reference proteome</keyword>
<dbReference type="KEGG" id="cyc:PCC7424_5336"/>
<protein>
    <recommendedName>
        <fullName evidence="3">DUF29 domain-containing protein</fullName>
    </recommendedName>
</protein>
<evidence type="ECO:0000313" key="2">
    <source>
        <dbReference type="Proteomes" id="UP000002384"/>
    </source>
</evidence>